<evidence type="ECO:0000313" key="1">
    <source>
        <dbReference type="EMBL" id="WJZ84481.1"/>
    </source>
</evidence>
<dbReference type="EMBL" id="CP126650">
    <property type="protein sequence ID" value="WJZ84481.1"/>
    <property type="molecule type" value="Genomic_DNA"/>
</dbReference>
<evidence type="ECO:0000313" key="2">
    <source>
        <dbReference type="Proteomes" id="UP001227230"/>
    </source>
</evidence>
<reference evidence="1 2" key="1">
    <citation type="journal article" date="2023" name="Hortic Res">
        <title>The complete reference genome for grapevine (Vitis vinifera L.) genetics and breeding.</title>
        <authorList>
            <person name="Shi X."/>
            <person name="Cao S."/>
            <person name="Wang X."/>
            <person name="Huang S."/>
            <person name="Wang Y."/>
            <person name="Liu Z."/>
            <person name="Liu W."/>
            <person name="Leng X."/>
            <person name="Peng Y."/>
            <person name="Wang N."/>
            <person name="Wang Y."/>
            <person name="Ma Z."/>
            <person name="Xu X."/>
            <person name="Zhang F."/>
            <person name="Xue H."/>
            <person name="Zhong H."/>
            <person name="Wang Y."/>
            <person name="Zhang K."/>
            <person name="Velt A."/>
            <person name="Avia K."/>
            <person name="Holtgrawe D."/>
            <person name="Grimplet J."/>
            <person name="Matus J.T."/>
            <person name="Ware D."/>
            <person name="Wu X."/>
            <person name="Wang H."/>
            <person name="Liu C."/>
            <person name="Fang Y."/>
            <person name="Rustenholz C."/>
            <person name="Cheng Z."/>
            <person name="Xiao H."/>
            <person name="Zhou Y."/>
        </authorList>
    </citation>
    <scope>NUCLEOTIDE SEQUENCE [LARGE SCALE GENOMIC DNA]</scope>
    <source>
        <strain evidence="2">cv. Pinot noir / PN40024</strain>
        <tissue evidence="1">Leaf</tissue>
    </source>
</reference>
<gene>
    <name evidence="1" type="ORF">VitviT2T_004084</name>
</gene>
<proteinExistence type="predicted"/>
<organism evidence="1 2">
    <name type="scientific">Vitis vinifera</name>
    <name type="common">Grape</name>
    <dbReference type="NCBI Taxonomy" id="29760"/>
    <lineage>
        <taxon>Eukaryota</taxon>
        <taxon>Viridiplantae</taxon>
        <taxon>Streptophyta</taxon>
        <taxon>Embryophyta</taxon>
        <taxon>Tracheophyta</taxon>
        <taxon>Spermatophyta</taxon>
        <taxon>Magnoliopsida</taxon>
        <taxon>eudicotyledons</taxon>
        <taxon>Gunneridae</taxon>
        <taxon>Pentapetalae</taxon>
        <taxon>rosids</taxon>
        <taxon>Vitales</taxon>
        <taxon>Vitaceae</taxon>
        <taxon>Viteae</taxon>
        <taxon>Vitis</taxon>
    </lineage>
</organism>
<dbReference type="Proteomes" id="UP001227230">
    <property type="component" value="Chromosome 3"/>
</dbReference>
<sequence>MAKQVEAQLHEESKLWRFIALCQANQVCKEENQRRNLATSNFSRLCEIKRSFNSCKTESRNELKKFCTLCEISHTMRNQDSTMKEFRTLCETLHGMRNLLV</sequence>
<accession>A0ABY9BNZ9</accession>
<name>A0ABY9BNZ9_VITVI</name>
<protein>
    <submittedName>
        <fullName evidence="1">Uncharacterized protein</fullName>
    </submittedName>
</protein>
<keyword evidence="2" id="KW-1185">Reference proteome</keyword>